<proteinExistence type="predicted"/>
<accession>A0A0R2DBQ7</accession>
<evidence type="ECO:0000313" key="3">
    <source>
        <dbReference type="Proteomes" id="UP000051638"/>
    </source>
</evidence>
<dbReference type="NCBIfam" id="TIGR03580">
    <property type="entry name" value="EF_0832"/>
    <property type="match status" value="1"/>
</dbReference>
<organism evidence="2 3">
    <name type="scientific">Loigolactobacillus rennini DSM 20253</name>
    <dbReference type="NCBI Taxonomy" id="1423796"/>
    <lineage>
        <taxon>Bacteria</taxon>
        <taxon>Bacillati</taxon>
        <taxon>Bacillota</taxon>
        <taxon>Bacilli</taxon>
        <taxon>Lactobacillales</taxon>
        <taxon>Lactobacillaceae</taxon>
        <taxon>Loigolactobacillus</taxon>
    </lineage>
</organism>
<keyword evidence="1" id="KW-0472">Membrane</keyword>
<dbReference type="PATRIC" id="fig|1423796.3.peg.1417"/>
<feature type="transmembrane region" description="Helical" evidence="1">
    <location>
        <begin position="212"/>
        <end position="230"/>
    </location>
</feature>
<dbReference type="Proteomes" id="UP000051638">
    <property type="component" value="Unassembled WGS sequence"/>
</dbReference>
<gene>
    <name evidence="2" type="ORF">FC24_GL001390</name>
</gene>
<feature type="transmembrane region" description="Helical" evidence="1">
    <location>
        <begin position="145"/>
        <end position="166"/>
    </location>
</feature>
<dbReference type="RefSeq" id="WP_057873959.1">
    <property type="nucleotide sequence ID" value="NZ_AYYI01000037.1"/>
</dbReference>
<keyword evidence="1" id="KW-0812">Transmembrane</keyword>
<dbReference type="Pfam" id="PF14188">
    <property type="entry name" value="DUF4311"/>
    <property type="match status" value="1"/>
</dbReference>
<reference evidence="2 3" key="1">
    <citation type="journal article" date="2015" name="Genome Announc.">
        <title>Expanding the biotechnology potential of lactobacilli through comparative genomics of 213 strains and associated genera.</title>
        <authorList>
            <person name="Sun Z."/>
            <person name="Harris H.M."/>
            <person name="McCann A."/>
            <person name="Guo C."/>
            <person name="Argimon S."/>
            <person name="Zhang W."/>
            <person name="Yang X."/>
            <person name="Jeffery I.B."/>
            <person name="Cooney J.C."/>
            <person name="Kagawa T.F."/>
            <person name="Liu W."/>
            <person name="Song Y."/>
            <person name="Salvetti E."/>
            <person name="Wrobel A."/>
            <person name="Rasinkangas P."/>
            <person name="Parkhill J."/>
            <person name="Rea M.C."/>
            <person name="O'Sullivan O."/>
            <person name="Ritari J."/>
            <person name="Douillard F.P."/>
            <person name="Paul Ross R."/>
            <person name="Yang R."/>
            <person name="Briner A.E."/>
            <person name="Felis G.E."/>
            <person name="de Vos W.M."/>
            <person name="Barrangou R."/>
            <person name="Klaenhammer T.R."/>
            <person name="Caufield P.W."/>
            <person name="Cui Y."/>
            <person name="Zhang H."/>
            <person name="O'Toole P.W."/>
        </authorList>
    </citation>
    <scope>NUCLEOTIDE SEQUENCE [LARGE SCALE GENOMIC DNA]</scope>
    <source>
        <strain evidence="2 3">DSM 20253</strain>
    </source>
</reference>
<keyword evidence="3" id="KW-1185">Reference proteome</keyword>
<protein>
    <submittedName>
        <fullName evidence="2">Uncharacterized protein</fullName>
    </submittedName>
</protein>
<dbReference type="STRING" id="1423796.FC24_GL001390"/>
<evidence type="ECO:0000313" key="2">
    <source>
        <dbReference type="EMBL" id="KRM97740.1"/>
    </source>
</evidence>
<evidence type="ECO:0000256" key="1">
    <source>
        <dbReference type="SAM" id="Phobius"/>
    </source>
</evidence>
<keyword evidence="1" id="KW-1133">Transmembrane helix</keyword>
<dbReference type="InterPro" id="IPR020042">
    <property type="entry name" value="DUF4311"/>
</dbReference>
<sequence length="259" mass="27440">MHITVIFIQSLIVGALVGFAAGIGAARMFNAPKVQALGAFRTLGEMNAAEGDPVSHFSFGLGFFFNAWASTVGAGAFTQDITHRVIPNWAAAALLIRNKKIAETVHNPKKMGIAGLVIGILVVTFLNITSSAIPESLQVTAVKVLVPAANTLINIVMPVLFWLAAIDAGHRSGLFGTVFGGLAGLIMGNAVPGVVLGILLGKGVDELGWRRITKIMLVAIILLFVLSGFFRGFDIETLKSLHLSTPDWLNHLHGLVNPE</sequence>
<feature type="transmembrane region" description="Helical" evidence="1">
    <location>
        <begin position="178"/>
        <end position="200"/>
    </location>
</feature>
<feature type="transmembrane region" description="Helical" evidence="1">
    <location>
        <begin position="6"/>
        <end position="26"/>
    </location>
</feature>
<dbReference type="AlphaFoldDB" id="A0A0R2DBQ7"/>
<dbReference type="EMBL" id="AYYI01000037">
    <property type="protein sequence ID" value="KRM97740.1"/>
    <property type="molecule type" value="Genomic_DNA"/>
</dbReference>
<name>A0A0R2DBQ7_9LACO</name>
<feature type="transmembrane region" description="Helical" evidence="1">
    <location>
        <begin position="113"/>
        <end position="133"/>
    </location>
</feature>
<comment type="caution">
    <text evidence="2">The sequence shown here is derived from an EMBL/GenBank/DDBJ whole genome shotgun (WGS) entry which is preliminary data.</text>
</comment>
<dbReference type="OrthoDB" id="3196492at2"/>